<feature type="domain" description="BEACH-type PH" evidence="5">
    <location>
        <begin position="2010"/>
        <end position="2120"/>
    </location>
</feature>
<dbReference type="GO" id="GO:0016020">
    <property type="term" value="C:membrane"/>
    <property type="evidence" value="ECO:0007669"/>
    <property type="project" value="TreeGrafter"/>
</dbReference>
<comment type="caution">
    <text evidence="6">The sequence shown here is derived from an EMBL/GenBank/DDBJ whole genome shotgun (WGS) entry which is preliminary data.</text>
</comment>
<feature type="compositionally biased region" description="Basic and acidic residues" evidence="3">
    <location>
        <begin position="935"/>
        <end position="958"/>
    </location>
</feature>
<dbReference type="Gene3D" id="2.30.29.30">
    <property type="entry name" value="Pleckstrin-homology domain (PH domain)/Phosphotyrosine-binding domain (PTB)"/>
    <property type="match status" value="1"/>
</dbReference>
<keyword evidence="4" id="KW-0472">Membrane</keyword>
<gene>
    <name evidence="6" type="ORF">GSTENG00030176001</name>
</gene>
<dbReference type="SUPFAM" id="SSF49899">
    <property type="entry name" value="Concanavalin A-like lectins/glucanases"/>
    <property type="match status" value="1"/>
</dbReference>
<dbReference type="FunFam" id="2.60.120.200:FF:000010">
    <property type="entry name" value="neurobeachin isoform X2"/>
    <property type="match status" value="1"/>
</dbReference>
<dbReference type="InterPro" id="IPR031570">
    <property type="entry name" value="NBEA/BDCP_DUF4704"/>
</dbReference>
<feature type="region of interest" description="Disordered" evidence="3">
    <location>
        <begin position="1455"/>
        <end position="1495"/>
    </location>
</feature>
<dbReference type="EMBL" id="CAAE01015002">
    <property type="protein sequence ID" value="CAG09014.1"/>
    <property type="molecule type" value="Genomic_DNA"/>
</dbReference>
<dbReference type="Pfam" id="PF20425">
    <property type="entry name" value="Neurobeachin"/>
    <property type="match status" value="1"/>
</dbReference>
<dbReference type="Pfam" id="PF13385">
    <property type="entry name" value="Laminin_G_3"/>
    <property type="match status" value="1"/>
</dbReference>
<feature type="region of interest" description="Disordered" evidence="3">
    <location>
        <begin position="930"/>
        <end position="958"/>
    </location>
</feature>
<dbReference type="InterPro" id="IPR050865">
    <property type="entry name" value="BEACH_Domain"/>
</dbReference>
<reference evidence="6" key="2">
    <citation type="submission" date="2004-02" db="EMBL/GenBank/DDBJ databases">
        <authorList>
            <consortium name="Genoscope"/>
            <consortium name="Whitehead Institute Centre for Genome Research"/>
        </authorList>
    </citation>
    <scope>NUCLEOTIDE SEQUENCE</scope>
</reference>
<name>Q4RRG8_TETNG</name>
<accession>Q4RRG8</accession>
<evidence type="ECO:0000259" key="5">
    <source>
        <dbReference type="PROSITE" id="PS51783"/>
    </source>
</evidence>
<evidence type="ECO:0000256" key="3">
    <source>
        <dbReference type="SAM" id="MobiDB-lite"/>
    </source>
</evidence>
<dbReference type="SUPFAM" id="SSF48371">
    <property type="entry name" value="ARM repeat"/>
    <property type="match status" value="1"/>
</dbReference>
<dbReference type="GO" id="GO:0008104">
    <property type="term" value="P:intracellular protein localization"/>
    <property type="evidence" value="ECO:0007669"/>
    <property type="project" value="TreeGrafter"/>
</dbReference>
<protein>
    <submittedName>
        <fullName evidence="6">(spotted green pufferfish) hypothetical protein</fullName>
    </submittedName>
</protein>
<evidence type="ECO:0000313" key="6">
    <source>
        <dbReference type="EMBL" id="CAG09014.1"/>
    </source>
</evidence>
<evidence type="ECO:0000256" key="2">
    <source>
        <dbReference type="SAM" id="Coils"/>
    </source>
</evidence>
<evidence type="ECO:0000256" key="4">
    <source>
        <dbReference type="SAM" id="Phobius"/>
    </source>
</evidence>
<keyword evidence="4" id="KW-0812">Transmembrane</keyword>
<sequence>MAELELRKQTCAASLHLLFVSQAVGRMPNVECHSRQNLVGGEFDLETNFIIQDVQSISCMVELLEHCNVSCQAEIWSMFTAILRKSVRNLQMSTEVGLIQQVLQRWSTVDDVIADLLVDMLGVLASYSISVKELKLLFSMLQGEGGIWPKHGVKMLSVLNQMPERHGPDAFFNFPGHSAAAIALPPIAKWPYQNGFTFSTWFRMDPLNNINLDKDKPYLYCFRTSKGIGYSAHFVGNCLIITSLKSKGKGFQHCVKYDFQPKKWYMISIVHIYSRWRNSEIRCYVNGQLVSYGDMAWHVNTNDSYDKCFLGSSETADANRVFCGQLAAVYVFSEALNPAQIFAIHQLGPGYKNTFKFKSESDIYLAEHHKQVLYDSKLASAIAFTYNAKATDAQLCLESSPKENTSIFVHSPHALMLQDVNATLTHSIHSAIHSIGGIQVLFPLFAQLDYHQLSNNQMGDTVCATLLAFLVELLKSSVVMQEQMLGGKGFLVIGYLLQQSSRAHITRAVLEHFLSFAKYLDGLTHGAPLLKQLCDHILFNAAIWIHTPTKIQLSLYTYLSAEFIGTASIYNAIRRVGTVLQLMHMLKYYYWVINPADNSGITPEGLDGPRPAEKEIISLRALILLLLKQLILKDQGVKEDELQSILNYLLTIHEDENLHDVLHLVVALMSEHPTSMIPAFDQRNGIRVIYKLVAYKSESIRVQSLKILGYFLKHLGHKRKVEVMHTHSLFTLLGEKLMLNTNTVTVTTYNALYEILTEQVCTQVVHKPHLDPDSTVKIQNPMILKVIATLLKNSAPSAELMEVRRLFLSDMIKLFSTSRENRRCLLQCSVWQDWMFSLGYINPKTSDEQKITEMMYNIFRILLYHAIKHEWGGWRVWVDTLSIAHSKVTYEAHREYLAQMYEEYQRQEEENIKKGKKGFVSTISGLSAQPSGIKDGIELREPDENSQTESEKDHESVDNLLSERKRSEEHLKGTVMADKAVVDVHDLLVDIKAEKVEATEVKLEDLESESVEVSENGALVGMDSLLDNVYCAAVEKLNSNISGVFDDQNSCPLISLDDKKESTKNGNDFLFGKVTASMEAKLLPELSPVQPLVLPQERPVYTNTSDELGQLVHISSSDFDSLGPSILEKEEFQIQPLSRGSESTEVSFKTPPNSEANAACRGNSPTKTANATSDTVRPNDGQEKEKKIQTSTTQSLHGHLGTQTDGGVRVDLGFRGVPMMEEQRHQFSPGPRTTMFRIPEFKWSVVHQRLLTDLVFALEGDIHVWRSHSSKTTTDFVNSNENVIFVHNTIHLISQMVDNIIIASGGILPLLSAATSPVEVDSIETTQGMSSNTAINFLSRLMVLVDVLVFSSSLNFAEIEAEKNMSSGGLMRQCLRLVCCVAVKNCLECRQRYRDGRKKSFFPNEKTQETMKLLSCIGTPFLQDDSKQAQFLALAVVYFISVLMVSKYRDILEPQHEKNSQSESSGRQKISPPTGKATQMSIPQLPFRQKERCRKETETVIAEEYRYESAMLKSSDHTEQSIGKQQHCPTSGYHPADSEPGEEQESQHLNGSDLDHSAAGTDTTNELIPAPSSKVKGSGETLPGFPSSEELKSSSVVGMSQTKRGINVKEILKSLVASPVEGLKLEPESHPDPAAKVQAHRVLPVQFHSFDRSVVVPIKKASPGSLSVSTVGSSNASAGLAVGSIPNIFAASSATPKSMINTTGAPDAAPSAISSSNFVNGATSKNLPAVQTVAPMPEDTEESMSITTKLERALEKVAPLLRETFVDFAPFLSRTLLGSHGQELLIEGLVCMKSSTSVVELVMLLCSQEWQNSIQKNAGLAFIELINEGRLVCYAMKDHIVRVANEAEFILNRQRAEDVHKHADFESNCAQYAADRKEEEKMCDHLISATKHRDHVTANQLKQKIVSILTNKHGAWGTQAQSQTHDFWRLDYWEDDLRRRRRFVRNPFGSIHSDVTRKAMQEYVNNEDEVINLKKVFRSQTVPSQNPETELVLDGEDDGVSLLQEKELDNLGGPVVLSSPAQLVAPVLVARGTLSVTTSEIYFEVDEDDPTLKQADAKVRPPGGLSSFPPPTTRPLTPLNMFEYFFFFFSIKTGCYIFILKKQHFFSHIPYFSFSNKLYF</sequence>
<feature type="coiled-coil region" evidence="2">
    <location>
        <begin position="989"/>
        <end position="1016"/>
    </location>
</feature>
<dbReference type="Pfam" id="PF15787">
    <property type="entry name" value="DUF4704"/>
    <property type="match status" value="1"/>
</dbReference>
<keyword evidence="1" id="KW-0853">WD repeat</keyword>
<dbReference type="GO" id="GO:0019901">
    <property type="term" value="F:protein kinase binding"/>
    <property type="evidence" value="ECO:0007669"/>
    <property type="project" value="TreeGrafter"/>
</dbReference>
<keyword evidence="4" id="KW-1133">Transmembrane helix</keyword>
<evidence type="ECO:0000256" key="1">
    <source>
        <dbReference type="ARBA" id="ARBA00022574"/>
    </source>
</evidence>
<dbReference type="OrthoDB" id="26681at2759"/>
<dbReference type="PANTHER" id="PTHR13743">
    <property type="entry name" value="BEIGE/BEACH-RELATED"/>
    <property type="match status" value="1"/>
</dbReference>
<proteinExistence type="predicted"/>
<dbReference type="KEGG" id="tng:GSTEN00030176G001"/>
<dbReference type="InterPro" id="IPR046852">
    <property type="entry name" value="Neurobeachin_a-sol"/>
</dbReference>
<feature type="transmembrane region" description="Helical" evidence="4">
    <location>
        <begin position="2081"/>
        <end position="2100"/>
    </location>
</feature>
<dbReference type="InterPro" id="IPR013320">
    <property type="entry name" value="ConA-like_dom_sf"/>
</dbReference>
<dbReference type="InterPro" id="IPR023362">
    <property type="entry name" value="PH-BEACH_dom"/>
</dbReference>
<feature type="compositionally biased region" description="Polar residues" evidence="3">
    <location>
        <begin position="1163"/>
        <end position="1176"/>
    </location>
</feature>
<dbReference type="InterPro" id="IPR010508">
    <property type="entry name" value="NBEA-like_DUF1088"/>
</dbReference>
<dbReference type="InterPro" id="IPR016024">
    <property type="entry name" value="ARM-type_fold"/>
</dbReference>
<dbReference type="PANTHER" id="PTHR13743:SF62">
    <property type="entry name" value="NEUROBEACHIN"/>
    <property type="match status" value="1"/>
</dbReference>
<dbReference type="PROSITE" id="PS51783">
    <property type="entry name" value="PH_BEACH"/>
    <property type="match status" value="1"/>
</dbReference>
<dbReference type="InterPro" id="IPR011993">
    <property type="entry name" value="PH-like_dom_sf"/>
</dbReference>
<dbReference type="Gene3D" id="2.60.120.200">
    <property type="match status" value="1"/>
</dbReference>
<organism evidence="6">
    <name type="scientific">Tetraodon nigroviridis</name>
    <name type="common">Spotted green pufferfish</name>
    <name type="synonym">Chelonodon nigroviridis</name>
    <dbReference type="NCBI Taxonomy" id="99883"/>
    <lineage>
        <taxon>Eukaryota</taxon>
        <taxon>Metazoa</taxon>
        <taxon>Chordata</taxon>
        <taxon>Craniata</taxon>
        <taxon>Vertebrata</taxon>
        <taxon>Euteleostomi</taxon>
        <taxon>Actinopterygii</taxon>
        <taxon>Neopterygii</taxon>
        <taxon>Teleostei</taxon>
        <taxon>Neoteleostei</taxon>
        <taxon>Acanthomorphata</taxon>
        <taxon>Eupercaria</taxon>
        <taxon>Tetraodontiformes</taxon>
        <taxon>Tetradontoidea</taxon>
        <taxon>Tetraodontidae</taxon>
        <taxon>Tetraodon</taxon>
    </lineage>
</organism>
<dbReference type="GO" id="GO:0005829">
    <property type="term" value="C:cytosol"/>
    <property type="evidence" value="ECO:0007669"/>
    <property type="project" value="TreeGrafter"/>
</dbReference>
<dbReference type="Pfam" id="PF06469">
    <property type="entry name" value="DUF1088"/>
    <property type="match status" value="1"/>
</dbReference>
<feature type="compositionally biased region" description="Polar residues" evidence="3">
    <location>
        <begin position="1189"/>
        <end position="1202"/>
    </location>
</feature>
<feature type="compositionally biased region" description="Polar residues" evidence="3">
    <location>
        <begin position="1135"/>
        <end position="1156"/>
    </location>
</feature>
<keyword evidence="2" id="KW-0175">Coiled coil</keyword>
<feature type="compositionally biased region" description="Polar residues" evidence="3">
    <location>
        <begin position="1520"/>
        <end position="1529"/>
    </location>
</feature>
<feature type="region of interest" description="Disordered" evidence="3">
    <location>
        <begin position="1512"/>
        <end position="1597"/>
    </location>
</feature>
<feature type="region of interest" description="Disordered" evidence="3">
    <location>
        <begin position="1135"/>
        <end position="1202"/>
    </location>
</feature>
<reference evidence="6" key="1">
    <citation type="journal article" date="2004" name="Nature">
        <title>Genome duplication in the teleost fish Tetraodon nigroviridis reveals the early vertebrate proto-karyotype.</title>
        <authorList>
            <person name="Jaillon O."/>
            <person name="Aury J.-M."/>
            <person name="Brunet F."/>
            <person name="Petit J.-L."/>
            <person name="Stange-Thomann N."/>
            <person name="Mauceli E."/>
            <person name="Bouneau L."/>
            <person name="Fischer C."/>
            <person name="Ozouf-Costaz C."/>
            <person name="Bernot A."/>
            <person name="Nicaud S."/>
            <person name="Jaffe D."/>
            <person name="Fisher S."/>
            <person name="Lutfalla G."/>
            <person name="Dossat C."/>
            <person name="Segurens B."/>
            <person name="Dasilva C."/>
            <person name="Salanoubat M."/>
            <person name="Levy M."/>
            <person name="Boudet N."/>
            <person name="Castellano S."/>
            <person name="Anthouard V."/>
            <person name="Jubin C."/>
            <person name="Castelli V."/>
            <person name="Katinka M."/>
            <person name="Vacherie B."/>
            <person name="Biemont C."/>
            <person name="Skalli Z."/>
            <person name="Cattolico L."/>
            <person name="Poulain J."/>
            <person name="De Berardinis V."/>
            <person name="Cruaud C."/>
            <person name="Duprat S."/>
            <person name="Brottier P."/>
            <person name="Coutanceau J.-P."/>
            <person name="Gouzy J."/>
            <person name="Parra G."/>
            <person name="Lardier G."/>
            <person name="Chapple C."/>
            <person name="McKernan K.J."/>
            <person name="McEwan P."/>
            <person name="Bosak S."/>
            <person name="Kellis M."/>
            <person name="Volff J.-N."/>
            <person name="Guigo R."/>
            <person name="Zody M.C."/>
            <person name="Mesirov J."/>
            <person name="Lindblad-Toh K."/>
            <person name="Birren B."/>
            <person name="Nusbaum C."/>
            <person name="Kahn D."/>
            <person name="Robinson-Rechavi M."/>
            <person name="Laudet V."/>
            <person name="Schachter V."/>
            <person name="Quetier F."/>
            <person name="Saurin W."/>
            <person name="Scarpelli C."/>
            <person name="Wincker P."/>
            <person name="Lander E.S."/>
            <person name="Weissenbach J."/>
            <person name="Roest Crollius H."/>
        </authorList>
    </citation>
    <scope>NUCLEOTIDE SEQUENCE [LARGE SCALE GENOMIC DNA]</scope>
</reference>